<evidence type="ECO:0000259" key="2">
    <source>
        <dbReference type="SMART" id="SM00829"/>
    </source>
</evidence>
<gene>
    <name evidence="3" type="ORF">GBAG_3578</name>
</gene>
<dbReference type="FunFam" id="3.40.50.720:FF:000121">
    <property type="entry name" value="Prostaglandin reductase 2"/>
    <property type="match status" value="1"/>
</dbReference>
<dbReference type="EC" id="1.-.-.-" evidence="3"/>
<dbReference type="SMART" id="SM00829">
    <property type="entry name" value="PKS_ER"/>
    <property type="match status" value="1"/>
</dbReference>
<dbReference type="InterPro" id="IPR041694">
    <property type="entry name" value="ADH_N_2"/>
</dbReference>
<feature type="domain" description="Enoyl reductase (ER)" evidence="2">
    <location>
        <begin position="22"/>
        <end position="339"/>
    </location>
</feature>
<dbReference type="CDD" id="cd05288">
    <property type="entry name" value="PGDH"/>
    <property type="match status" value="1"/>
</dbReference>
<keyword evidence="1 3" id="KW-0560">Oxidoreductase</keyword>
<dbReference type="EMBL" id="JMPI01000061">
    <property type="protein sequence ID" value="KFC77918.1"/>
    <property type="molecule type" value="Genomic_DNA"/>
</dbReference>
<evidence type="ECO:0000313" key="3">
    <source>
        <dbReference type="EMBL" id="KFC77918.1"/>
    </source>
</evidence>
<dbReference type="Gene3D" id="3.40.50.720">
    <property type="entry name" value="NAD(P)-binding Rossmann-like Domain"/>
    <property type="match status" value="1"/>
</dbReference>
<sequence>MTQSSQINRRFVLAQRPQGMPTDQDLRLEEAPVPQPAAGQLLLRTLYLSLDPYMRGRMDDAESYSAPLAIGDVIGAGTVCRVEKSEHADYKAGELVLAYTGWQDYAVSDGSDVQKLDPNMQHPSYALGLLGMPGFTGYMGLTDIGQPKAGETVVVAAASGAVGSVVGQVAKLLGAKVVGIAGGAEKCRYVTETLKFDACIDHKAPDFAEQLKKACNKGIDVYFENVGGAVFDAVLPLLNTKARVPVCGVISQYNGANSAFEQDRLPLLMGTILKKRLRVQGFIISQDYSDSYPQFFKQMSQWLAEGKIQFREDIVDGLENSVEAFRGLLSGKNFGKVIVKVAE</sequence>
<reference evidence="3 4" key="1">
    <citation type="submission" date="2014-05" db="EMBL/GenBank/DDBJ databases">
        <title>ATOL: Assembling a taxonomically balanced genome-scale reconstruction of the evolutionary history of the Enterobacteriaceae.</title>
        <authorList>
            <person name="Plunkett G.III."/>
            <person name="Neeno-Eckwall E.C."/>
            <person name="Glasner J.D."/>
            <person name="Perna N.T."/>
        </authorList>
    </citation>
    <scope>NUCLEOTIDE SEQUENCE [LARGE SCALE GENOMIC DNA]</scope>
    <source>
        <strain evidence="3 4">ATCC 33320</strain>
    </source>
</reference>
<dbReference type="EC" id="2.3.1.-" evidence="3"/>
<dbReference type="PANTHER" id="PTHR43205:SF7">
    <property type="entry name" value="PROSTAGLANDIN REDUCTASE 1"/>
    <property type="match status" value="1"/>
</dbReference>
<proteinExistence type="predicted"/>
<dbReference type="eggNOG" id="COG2130">
    <property type="taxonomic scope" value="Bacteria"/>
</dbReference>
<dbReference type="Proteomes" id="UP000028653">
    <property type="component" value="Unassembled WGS sequence"/>
</dbReference>
<dbReference type="Pfam" id="PF16884">
    <property type="entry name" value="ADH_N_2"/>
    <property type="match status" value="1"/>
</dbReference>
<dbReference type="InterPro" id="IPR013149">
    <property type="entry name" value="ADH-like_C"/>
</dbReference>
<dbReference type="OrthoDB" id="9805663at2"/>
<dbReference type="InterPro" id="IPR036291">
    <property type="entry name" value="NAD(P)-bd_dom_sf"/>
</dbReference>
<dbReference type="GO" id="GO:0016746">
    <property type="term" value="F:acyltransferase activity"/>
    <property type="evidence" value="ECO:0007669"/>
    <property type="project" value="UniProtKB-KW"/>
</dbReference>
<name>A0A085G2H3_9ENTR</name>
<keyword evidence="3" id="KW-0012">Acyltransferase</keyword>
<dbReference type="AlphaFoldDB" id="A0A085G2H3"/>
<keyword evidence="4" id="KW-1185">Reference proteome</keyword>
<dbReference type="GO" id="GO:0016628">
    <property type="term" value="F:oxidoreductase activity, acting on the CH-CH group of donors, NAD or NADP as acceptor"/>
    <property type="evidence" value="ECO:0007669"/>
    <property type="project" value="InterPro"/>
</dbReference>
<evidence type="ECO:0000256" key="1">
    <source>
        <dbReference type="ARBA" id="ARBA00023002"/>
    </source>
</evidence>
<dbReference type="RefSeq" id="WP_034498694.1">
    <property type="nucleotide sequence ID" value="NZ_JMPI01000061.1"/>
</dbReference>
<dbReference type="STRING" id="1006004.GBAG_3578"/>
<accession>A0A085G2H3</accession>
<evidence type="ECO:0000313" key="4">
    <source>
        <dbReference type="Proteomes" id="UP000028653"/>
    </source>
</evidence>
<dbReference type="Pfam" id="PF00107">
    <property type="entry name" value="ADH_zinc_N"/>
    <property type="match status" value="1"/>
</dbReference>
<dbReference type="SUPFAM" id="SSF51735">
    <property type="entry name" value="NAD(P)-binding Rossmann-fold domains"/>
    <property type="match status" value="1"/>
</dbReference>
<dbReference type="InterPro" id="IPR011032">
    <property type="entry name" value="GroES-like_sf"/>
</dbReference>
<keyword evidence="3" id="KW-0808">Transferase</keyword>
<dbReference type="SUPFAM" id="SSF50129">
    <property type="entry name" value="GroES-like"/>
    <property type="match status" value="1"/>
</dbReference>
<dbReference type="InterPro" id="IPR045010">
    <property type="entry name" value="MDR_fam"/>
</dbReference>
<protein>
    <submittedName>
        <fullName evidence="3">Putative oxidoreductase</fullName>
        <ecNumber evidence="3">1.-.-.-</ecNumber>
        <ecNumber evidence="3">2.3.1.-</ecNumber>
    </submittedName>
</protein>
<organism evidence="3 4">
    <name type="scientific">Buttiauxella agrestis ATCC 33320</name>
    <dbReference type="NCBI Taxonomy" id="1006004"/>
    <lineage>
        <taxon>Bacteria</taxon>
        <taxon>Pseudomonadati</taxon>
        <taxon>Pseudomonadota</taxon>
        <taxon>Gammaproteobacteria</taxon>
        <taxon>Enterobacterales</taxon>
        <taxon>Enterobacteriaceae</taxon>
        <taxon>Buttiauxella</taxon>
    </lineage>
</organism>
<dbReference type="Gene3D" id="3.90.180.10">
    <property type="entry name" value="Medium-chain alcohol dehydrogenases, catalytic domain"/>
    <property type="match status" value="1"/>
</dbReference>
<dbReference type="InterPro" id="IPR020843">
    <property type="entry name" value="ER"/>
</dbReference>
<dbReference type="PANTHER" id="PTHR43205">
    <property type="entry name" value="PROSTAGLANDIN REDUCTASE"/>
    <property type="match status" value="1"/>
</dbReference>
<comment type="caution">
    <text evidence="3">The sequence shown here is derived from an EMBL/GenBank/DDBJ whole genome shotgun (WGS) entry which is preliminary data.</text>
</comment>